<dbReference type="AlphaFoldDB" id="A0AAN9JPZ6"/>
<feature type="region of interest" description="Disordered" evidence="1">
    <location>
        <begin position="17"/>
        <end position="49"/>
    </location>
</feature>
<keyword evidence="3" id="KW-1185">Reference proteome</keyword>
<name>A0AAN9JPZ6_CLITE</name>
<evidence type="ECO:0000256" key="1">
    <source>
        <dbReference type="SAM" id="MobiDB-lite"/>
    </source>
</evidence>
<accession>A0AAN9JPZ6</accession>
<comment type="caution">
    <text evidence="2">The sequence shown here is derived from an EMBL/GenBank/DDBJ whole genome shotgun (WGS) entry which is preliminary data.</text>
</comment>
<proteinExistence type="predicted"/>
<gene>
    <name evidence="2" type="ORF">RJT34_14014</name>
</gene>
<feature type="compositionally biased region" description="Gly residues" evidence="1">
    <location>
        <begin position="65"/>
        <end position="78"/>
    </location>
</feature>
<feature type="region of interest" description="Disordered" evidence="1">
    <location>
        <begin position="63"/>
        <end position="84"/>
    </location>
</feature>
<dbReference type="Proteomes" id="UP001359559">
    <property type="component" value="Unassembled WGS sequence"/>
</dbReference>
<evidence type="ECO:0000313" key="2">
    <source>
        <dbReference type="EMBL" id="KAK7303113.1"/>
    </source>
</evidence>
<dbReference type="EMBL" id="JAYKXN010000003">
    <property type="protein sequence ID" value="KAK7303113.1"/>
    <property type="molecule type" value="Genomic_DNA"/>
</dbReference>
<organism evidence="2 3">
    <name type="scientific">Clitoria ternatea</name>
    <name type="common">Butterfly pea</name>
    <dbReference type="NCBI Taxonomy" id="43366"/>
    <lineage>
        <taxon>Eukaryota</taxon>
        <taxon>Viridiplantae</taxon>
        <taxon>Streptophyta</taxon>
        <taxon>Embryophyta</taxon>
        <taxon>Tracheophyta</taxon>
        <taxon>Spermatophyta</taxon>
        <taxon>Magnoliopsida</taxon>
        <taxon>eudicotyledons</taxon>
        <taxon>Gunneridae</taxon>
        <taxon>Pentapetalae</taxon>
        <taxon>rosids</taxon>
        <taxon>fabids</taxon>
        <taxon>Fabales</taxon>
        <taxon>Fabaceae</taxon>
        <taxon>Papilionoideae</taxon>
        <taxon>50 kb inversion clade</taxon>
        <taxon>NPAAA clade</taxon>
        <taxon>indigoferoid/millettioid clade</taxon>
        <taxon>Phaseoleae</taxon>
        <taxon>Clitoria</taxon>
    </lineage>
</organism>
<sequence>MRGRGRLQWPVLGGFGELEQRRRRPTGSWSARHGQSGLGSLRGSLGPARKRKNTTLVVGAVLGATGSGSGTGERGQGDLGRWPGCRVREEEDDWHMAVALAGSSYSPNFLFSIC</sequence>
<reference evidence="2 3" key="1">
    <citation type="submission" date="2024-01" db="EMBL/GenBank/DDBJ databases">
        <title>The genomes of 5 underutilized Papilionoideae crops provide insights into root nodulation and disease resistance.</title>
        <authorList>
            <person name="Yuan L."/>
        </authorList>
    </citation>
    <scope>NUCLEOTIDE SEQUENCE [LARGE SCALE GENOMIC DNA]</scope>
    <source>
        <strain evidence="2">LY-2023</strain>
        <tissue evidence="2">Leaf</tissue>
    </source>
</reference>
<protein>
    <submittedName>
        <fullName evidence="2">Uncharacterized protein</fullName>
    </submittedName>
</protein>
<evidence type="ECO:0000313" key="3">
    <source>
        <dbReference type="Proteomes" id="UP001359559"/>
    </source>
</evidence>
<feature type="compositionally biased region" description="Low complexity" evidence="1">
    <location>
        <begin position="34"/>
        <end position="46"/>
    </location>
</feature>